<keyword evidence="2 8" id="KW-0723">Serine/threonine-protein kinase</keyword>
<dbReference type="Pfam" id="PF07714">
    <property type="entry name" value="PK_Tyr_Ser-Thr"/>
    <property type="match status" value="1"/>
</dbReference>
<gene>
    <name evidence="12" type="ORF">PV328_011772</name>
</gene>
<dbReference type="InterPro" id="IPR017441">
    <property type="entry name" value="Protein_kinase_ATP_BS"/>
</dbReference>
<dbReference type="SUPFAM" id="SSF56112">
    <property type="entry name" value="Protein kinase-like (PK-like)"/>
    <property type="match status" value="1"/>
</dbReference>
<dbReference type="PANTHER" id="PTHR46716:SF1">
    <property type="entry name" value="MITOGEN-ACTIVATED PROTEIN KINASE KINASE KINASE 7"/>
    <property type="match status" value="1"/>
</dbReference>
<dbReference type="GO" id="GO:0006950">
    <property type="term" value="P:response to stress"/>
    <property type="evidence" value="ECO:0007669"/>
    <property type="project" value="UniProtKB-ARBA"/>
</dbReference>
<dbReference type="GO" id="GO:0004709">
    <property type="term" value="F:MAP kinase kinase kinase activity"/>
    <property type="evidence" value="ECO:0007669"/>
    <property type="project" value="TreeGrafter"/>
</dbReference>
<dbReference type="Gene3D" id="1.10.510.10">
    <property type="entry name" value="Transferase(Phosphotransferase) domain 1"/>
    <property type="match status" value="1"/>
</dbReference>
<accession>A0AA39FHW8</accession>
<dbReference type="Proteomes" id="UP001168990">
    <property type="component" value="Unassembled WGS sequence"/>
</dbReference>
<organism evidence="12 13">
    <name type="scientific">Microctonus aethiopoides</name>
    <dbReference type="NCBI Taxonomy" id="144406"/>
    <lineage>
        <taxon>Eukaryota</taxon>
        <taxon>Metazoa</taxon>
        <taxon>Ecdysozoa</taxon>
        <taxon>Arthropoda</taxon>
        <taxon>Hexapoda</taxon>
        <taxon>Insecta</taxon>
        <taxon>Pterygota</taxon>
        <taxon>Neoptera</taxon>
        <taxon>Endopterygota</taxon>
        <taxon>Hymenoptera</taxon>
        <taxon>Apocrita</taxon>
        <taxon>Ichneumonoidea</taxon>
        <taxon>Braconidae</taxon>
        <taxon>Euphorinae</taxon>
        <taxon>Microctonus</taxon>
    </lineage>
</organism>
<feature type="region of interest" description="Disordered" evidence="10">
    <location>
        <begin position="1"/>
        <end position="33"/>
    </location>
</feature>
<evidence type="ECO:0000256" key="4">
    <source>
        <dbReference type="ARBA" id="ARBA00022741"/>
    </source>
</evidence>
<protein>
    <recommendedName>
        <fullName evidence="11">Protein kinase domain-containing protein</fullName>
    </recommendedName>
</protein>
<dbReference type="PANTHER" id="PTHR46716">
    <property type="entry name" value="MITOGEN-ACTIVATED PROTEIN KINASE KINASE KINASE 7"/>
    <property type="match status" value="1"/>
</dbReference>
<proteinExistence type="inferred from homology"/>
<evidence type="ECO:0000256" key="3">
    <source>
        <dbReference type="ARBA" id="ARBA00022679"/>
    </source>
</evidence>
<dbReference type="GO" id="GO:0007254">
    <property type="term" value="P:JNK cascade"/>
    <property type="evidence" value="ECO:0007669"/>
    <property type="project" value="TreeGrafter"/>
</dbReference>
<dbReference type="PROSITE" id="PS00108">
    <property type="entry name" value="PROTEIN_KINASE_ST"/>
    <property type="match status" value="1"/>
</dbReference>
<evidence type="ECO:0000256" key="1">
    <source>
        <dbReference type="ARBA" id="ARBA00006529"/>
    </source>
</evidence>
<dbReference type="PROSITE" id="PS00107">
    <property type="entry name" value="PROTEIN_KINASE_ATP"/>
    <property type="match status" value="1"/>
</dbReference>
<feature type="domain" description="Protein kinase" evidence="11">
    <location>
        <begin position="51"/>
        <end position="303"/>
    </location>
</feature>
<dbReference type="PROSITE" id="PS50011">
    <property type="entry name" value="PROTEIN_KINASE_DOM"/>
    <property type="match status" value="1"/>
</dbReference>
<dbReference type="GO" id="GO:0043123">
    <property type="term" value="P:positive regulation of canonical NF-kappaB signal transduction"/>
    <property type="evidence" value="ECO:0007669"/>
    <property type="project" value="TreeGrafter"/>
</dbReference>
<keyword evidence="4 7" id="KW-0547">Nucleotide-binding</keyword>
<evidence type="ECO:0000259" key="11">
    <source>
        <dbReference type="PROSITE" id="PS50011"/>
    </source>
</evidence>
<name>A0AA39FHW8_9HYME</name>
<keyword evidence="6 7" id="KW-0067">ATP-binding</keyword>
<reference evidence="12" key="1">
    <citation type="journal article" date="2023" name="bioRxiv">
        <title>Scaffold-level genome assemblies of two parasitoid biocontrol wasps reveal the parthenogenesis mechanism and an associated novel virus.</title>
        <authorList>
            <person name="Inwood S."/>
            <person name="Skelly J."/>
            <person name="Guhlin J."/>
            <person name="Harrop T."/>
            <person name="Goldson S."/>
            <person name="Dearden P."/>
        </authorList>
    </citation>
    <scope>NUCLEOTIDE SEQUENCE</scope>
    <source>
        <strain evidence="12">Irish</strain>
        <tissue evidence="12">Whole body</tissue>
    </source>
</reference>
<keyword evidence="9" id="KW-0175">Coiled coil</keyword>
<evidence type="ECO:0000313" key="13">
    <source>
        <dbReference type="Proteomes" id="UP001168990"/>
    </source>
</evidence>
<dbReference type="InterPro" id="IPR001245">
    <property type="entry name" value="Ser-Thr/Tyr_kinase_cat_dom"/>
</dbReference>
<evidence type="ECO:0000256" key="6">
    <source>
        <dbReference type="ARBA" id="ARBA00022840"/>
    </source>
</evidence>
<evidence type="ECO:0000256" key="2">
    <source>
        <dbReference type="ARBA" id="ARBA00022527"/>
    </source>
</evidence>
<reference evidence="12" key="2">
    <citation type="submission" date="2023-03" db="EMBL/GenBank/DDBJ databases">
        <authorList>
            <person name="Inwood S.N."/>
            <person name="Skelly J.G."/>
            <person name="Guhlin J."/>
            <person name="Harrop T.W.R."/>
            <person name="Goldson S.G."/>
            <person name="Dearden P.K."/>
        </authorList>
    </citation>
    <scope>NUCLEOTIDE SEQUENCE</scope>
    <source>
        <strain evidence="12">Irish</strain>
        <tissue evidence="12">Whole body</tissue>
    </source>
</reference>
<sequence>MSKNKEKLIKSHLSNENQIDEEVDNESGSPTSSLSKLLQQYDIQEIDRNEIEIGEVVGHGSFGVVRRGRWRGFDIAIKDFIIHNEKENKSLMIEVKYLSSIAHPNIIRIYGVCTENPISLIMEYAEGGSLFNALHCERVRYTFGDAMSWALQCARAVKYLHNIKPKALIHRDLKSPNLLLINGNKTLKLCDFGTVTALKTNMTNNAGSGLWMAPEVFSGSTYSEKCDIYSWSVILWEVFSRKIPFYDTGKSPTLVAYAVWSGLRPPVFDFIPIPIQCLLKRCWTEEPEDRPAMNEIVGIMSLLQNALSEHLDVPNAWDTDSSSEIQNIAGLDVTGPKNEQTIDLAEHQRQSSHRLYDPLQYSANSNNAAVKRLEDENEPNKMNEDEMSWKNKYLHEIKLRTELQDLIDNKDALISHLKQEIEKLRVYEEEVIELKVERKHLKNEVEMLNEKLKHLVTPETKQLQ</sequence>
<dbReference type="InterPro" id="IPR000719">
    <property type="entry name" value="Prot_kinase_dom"/>
</dbReference>
<dbReference type="InterPro" id="IPR008271">
    <property type="entry name" value="Ser/Thr_kinase_AS"/>
</dbReference>
<dbReference type="AlphaFoldDB" id="A0AA39FHW8"/>
<feature type="coiled-coil region" evidence="9">
    <location>
        <begin position="400"/>
        <end position="451"/>
    </location>
</feature>
<keyword evidence="3" id="KW-0808">Transferase</keyword>
<keyword evidence="13" id="KW-1185">Reference proteome</keyword>
<dbReference type="GO" id="GO:0006955">
    <property type="term" value="P:immune response"/>
    <property type="evidence" value="ECO:0007669"/>
    <property type="project" value="TreeGrafter"/>
</dbReference>
<dbReference type="SMART" id="SM00220">
    <property type="entry name" value="S_TKc"/>
    <property type="match status" value="1"/>
</dbReference>
<evidence type="ECO:0000256" key="5">
    <source>
        <dbReference type="ARBA" id="ARBA00022777"/>
    </source>
</evidence>
<feature type="binding site" evidence="7">
    <location>
        <position position="78"/>
    </location>
    <ligand>
        <name>ATP</name>
        <dbReference type="ChEBI" id="CHEBI:30616"/>
    </ligand>
</feature>
<dbReference type="EMBL" id="JAQQBS010000034">
    <property type="protein sequence ID" value="KAK0169639.1"/>
    <property type="molecule type" value="Genomic_DNA"/>
</dbReference>
<comment type="caution">
    <text evidence="12">The sequence shown here is derived from an EMBL/GenBank/DDBJ whole genome shotgun (WGS) entry which is preliminary data.</text>
</comment>
<evidence type="ECO:0000313" key="12">
    <source>
        <dbReference type="EMBL" id="KAK0169639.1"/>
    </source>
</evidence>
<dbReference type="InterPro" id="IPR011009">
    <property type="entry name" value="Kinase-like_dom_sf"/>
</dbReference>
<evidence type="ECO:0000256" key="8">
    <source>
        <dbReference type="RuleBase" id="RU000304"/>
    </source>
</evidence>
<dbReference type="PRINTS" id="PR00109">
    <property type="entry name" value="TYRKINASE"/>
</dbReference>
<evidence type="ECO:0000256" key="7">
    <source>
        <dbReference type="PROSITE-ProRule" id="PRU10141"/>
    </source>
</evidence>
<comment type="similarity">
    <text evidence="1">Belongs to the protein kinase superfamily. STE Ser/Thr protein kinase family. MAP kinase kinase kinase subfamily.</text>
</comment>
<evidence type="ECO:0000256" key="9">
    <source>
        <dbReference type="SAM" id="Coils"/>
    </source>
</evidence>
<dbReference type="Gene3D" id="3.30.200.20">
    <property type="entry name" value="Phosphorylase Kinase, domain 1"/>
    <property type="match status" value="1"/>
</dbReference>
<dbReference type="GO" id="GO:0005524">
    <property type="term" value="F:ATP binding"/>
    <property type="evidence" value="ECO:0007669"/>
    <property type="project" value="UniProtKB-UniRule"/>
</dbReference>
<keyword evidence="5" id="KW-0418">Kinase</keyword>
<evidence type="ECO:0000256" key="10">
    <source>
        <dbReference type="SAM" id="MobiDB-lite"/>
    </source>
</evidence>
<dbReference type="GO" id="GO:0019899">
    <property type="term" value="F:enzyme binding"/>
    <property type="evidence" value="ECO:0007669"/>
    <property type="project" value="UniProtKB-ARBA"/>
</dbReference>